<accession>A0A081FWZ3</accession>
<dbReference type="InterPro" id="IPR008990">
    <property type="entry name" value="Elect_transpt_acc-like_dom_sf"/>
</dbReference>
<gene>
    <name evidence="3" type="ORF">ADIMK_2572</name>
</gene>
<feature type="domain" description="Nitrile hydratase beta subunit-like N-terminal" evidence="2">
    <location>
        <begin position="1"/>
        <end position="84"/>
    </location>
</feature>
<evidence type="ECO:0000259" key="2">
    <source>
        <dbReference type="Pfam" id="PF21006"/>
    </source>
</evidence>
<dbReference type="InterPro" id="IPR049054">
    <property type="entry name" value="CN_hydtase_beta-like_N"/>
</dbReference>
<sequence>MFDHPWQAQAFSLIVHLHRSGLFAWPEWVKVFSDVIKSAPPQPGESDNDTYYRQWIVAMEQMVASLGLVGEEDIAQRAHEWRQAYLNTPHGQPILLANASCAPAHDHHHTPTRAPVAVSPASSC</sequence>
<dbReference type="PATRIC" id="fig|1232683.4.peg.2523"/>
<dbReference type="STRING" id="1232683.ADIMK_2572"/>
<name>A0A081FWZ3_9GAMM</name>
<reference evidence="3 4" key="1">
    <citation type="submission" date="2014-04" db="EMBL/GenBank/DDBJ databases">
        <title>Marinobacterium kochiensis sp. nov., isolated from sediment sample collected from Kochi backwaters in Kerala, India.</title>
        <authorList>
            <person name="Singh A."/>
            <person name="Pinnaka A.K."/>
        </authorList>
    </citation>
    <scope>NUCLEOTIDE SEQUENCE [LARGE SCALE GENOMIC DNA]</scope>
    <source>
        <strain evidence="3 4">AK27</strain>
    </source>
</reference>
<dbReference type="eggNOG" id="ENOG5032YC0">
    <property type="taxonomic scope" value="Bacteria"/>
</dbReference>
<evidence type="ECO:0000313" key="4">
    <source>
        <dbReference type="Proteomes" id="UP000028252"/>
    </source>
</evidence>
<keyword evidence="4" id="KW-1185">Reference proteome</keyword>
<dbReference type="Pfam" id="PF21006">
    <property type="entry name" value="NHase_beta_N"/>
    <property type="match status" value="1"/>
</dbReference>
<feature type="region of interest" description="Disordered" evidence="1">
    <location>
        <begin position="105"/>
        <end position="124"/>
    </location>
</feature>
<dbReference type="InterPro" id="IPR023808">
    <property type="entry name" value="Nitrile_Hydratase_acc_put"/>
</dbReference>
<evidence type="ECO:0000256" key="1">
    <source>
        <dbReference type="SAM" id="MobiDB-lite"/>
    </source>
</evidence>
<dbReference type="AlphaFoldDB" id="A0A081FWZ3"/>
<evidence type="ECO:0000313" key="3">
    <source>
        <dbReference type="EMBL" id="KEA63048.1"/>
    </source>
</evidence>
<organism evidence="3 4">
    <name type="scientific">Marinobacterium lacunae</name>
    <dbReference type="NCBI Taxonomy" id="1232683"/>
    <lineage>
        <taxon>Bacteria</taxon>
        <taxon>Pseudomonadati</taxon>
        <taxon>Pseudomonadota</taxon>
        <taxon>Gammaproteobacteria</taxon>
        <taxon>Oceanospirillales</taxon>
        <taxon>Oceanospirillaceae</taxon>
        <taxon>Marinobacterium</taxon>
    </lineage>
</organism>
<dbReference type="Gene3D" id="1.10.472.20">
    <property type="entry name" value="Nitrile hydratase, beta subunit"/>
    <property type="match status" value="1"/>
</dbReference>
<proteinExistence type="predicted"/>
<dbReference type="EMBL" id="JMQN01000040">
    <property type="protein sequence ID" value="KEA63048.1"/>
    <property type="molecule type" value="Genomic_DNA"/>
</dbReference>
<dbReference type="NCBIfam" id="TIGR03889">
    <property type="entry name" value="nitrile_acc"/>
    <property type="match status" value="1"/>
</dbReference>
<dbReference type="SUPFAM" id="SSF50090">
    <property type="entry name" value="Electron transport accessory proteins"/>
    <property type="match status" value="1"/>
</dbReference>
<dbReference type="Proteomes" id="UP000028252">
    <property type="component" value="Unassembled WGS sequence"/>
</dbReference>
<comment type="caution">
    <text evidence="3">The sequence shown here is derived from an EMBL/GenBank/DDBJ whole genome shotgun (WGS) entry which is preliminary data.</text>
</comment>
<dbReference type="InterPro" id="IPR042262">
    <property type="entry name" value="CN_hydtase_beta_C"/>
</dbReference>
<protein>
    <submittedName>
        <fullName evidence="3">Putative metal chaperone, involved in Fe-nitrile hydratase activation, GTPase of COG0523 family</fullName>
    </submittedName>
</protein>